<dbReference type="InterPro" id="IPR000152">
    <property type="entry name" value="EGF-type_Asp/Asn_hydroxyl_site"/>
</dbReference>
<evidence type="ECO:0000256" key="13">
    <source>
        <dbReference type="ARBA" id="ARBA00023180"/>
    </source>
</evidence>
<feature type="domain" description="EGF-like" evidence="19">
    <location>
        <begin position="42"/>
        <end position="84"/>
    </location>
</feature>
<evidence type="ECO:0000259" key="19">
    <source>
        <dbReference type="PROSITE" id="PS50026"/>
    </source>
</evidence>
<dbReference type="InterPro" id="IPR001873">
    <property type="entry name" value="ENaC"/>
</dbReference>
<dbReference type="PROSITE" id="PS01186">
    <property type="entry name" value="EGF_2"/>
    <property type="match status" value="3"/>
</dbReference>
<dbReference type="CDD" id="cd00054">
    <property type="entry name" value="EGF_CA"/>
    <property type="match status" value="3"/>
</dbReference>
<keyword evidence="15 17" id="KW-0407">Ion channel</keyword>
<dbReference type="InterPro" id="IPR001881">
    <property type="entry name" value="EGF-like_Ca-bd_dom"/>
</dbReference>
<keyword evidence="5 16" id="KW-0245">EGF-like domain</keyword>
<feature type="disulfide bond" evidence="16">
    <location>
        <begin position="74"/>
        <end position="83"/>
    </location>
</feature>
<dbReference type="PROSITE" id="PS00010">
    <property type="entry name" value="ASX_HYDROXYL"/>
    <property type="match status" value="1"/>
</dbReference>
<feature type="disulfide bond" evidence="16">
    <location>
        <begin position="149"/>
        <end position="166"/>
    </location>
</feature>
<dbReference type="OrthoDB" id="5800348at2759"/>
<comment type="caution">
    <text evidence="20">The sequence shown here is derived from an EMBL/GenBank/DDBJ whole genome shotgun (WGS) entry which is preliminary data.</text>
</comment>
<keyword evidence="12 16" id="KW-1015">Disulfide bond</keyword>
<dbReference type="FunFam" id="2.10.25.10:FF:000143">
    <property type="entry name" value="Protein crumbs 1"/>
    <property type="match status" value="1"/>
</dbReference>
<dbReference type="PROSITE" id="PS00022">
    <property type="entry name" value="EGF_1"/>
    <property type="match status" value="6"/>
</dbReference>
<evidence type="ECO:0000256" key="1">
    <source>
        <dbReference type="ARBA" id="ARBA00004141"/>
    </source>
</evidence>
<comment type="similarity">
    <text evidence="2 17">Belongs to the amiloride-sensitive sodium channel (TC 1.A.6) family.</text>
</comment>
<evidence type="ECO:0000256" key="6">
    <source>
        <dbReference type="ARBA" id="ARBA00022692"/>
    </source>
</evidence>
<evidence type="ECO:0000256" key="8">
    <source>
        <dbReference type="ARBA" id="ARBA00022989"/>
    </source>
</evidence>
<dbReference type="Gene3D" id="1.10.287.820">
    <property type="entry name" value="Acid-sensing ion channel domain"/>
    <property type="match status" value="1"/>
</dbReference>
<reference evidence="20 21" key="1">
    <citation type="journal article" date="2017" name="Curr. Biol.">
        <title>Genome architecture and evolution of a unichromosomal asexual nematode.</title>
        <authorList>
            <person name="Fradin H."/>
            <person name="Zegar C."/>
            <person name="Gutwein M."/>
            <person name="Lucas J."/>
            <person name="Kovtun M."/>
            <person name="Corcoran D."/>
            <person name="Baugh L.R."/>
            <person name="Kiontke K."/>
            <person name="Gunsalus K."/>
            <person name="Fitch D.H."/>
            <person name="Piano F."/>
        </authorList>
    </citation>
    <scope>NUCLEOTIDE SEQUENCE [LARGE SCALE GENOMIC DNA]</scope>
    <source>
        <strain evidence="20">PF1309</strain>
    </source>
</reference>
<evidence type="ECO:0000256" key="16">
    <source>
        <dbReference type="PROSITE-ProRule" id="PRU00076"/>
    </source>
</evidence>
<evidence type="ECO:0000256" key="18">
    <source>
        <dbReference type="SAM" id="Phobius"/>
    </source>
</evidence>
<protein>
    <recommendedName>
        <fullName evidence="19">EGF-like domain-containing protein</fullName>
    </recommendedName>
</protein>
<organism evidence="20 21">
    <name type="scientific">Diploscapter pachys</name>
    <dbReference type="NCBI Taxonomy" id="2018661"/>
    <lineage>
        <taxon>Eukaryota</taxon>
        <taxon>Metazoa</taxon>
        <taxon>Ecdysozoa</taxon>
        <taxon>Nematoda</taxon>
        <taxon>Chromadorea</taxon>
        <taxon>Rhabditida</taxon>
        <taxon>Rhabditina</taxon>
        <taxon>Rhabditomorpha</taxon>
        <taxon>Rhabditoidea</taxon>
        <taxon>Rhabditidae</taxon>
        <taxon>Diploscapter</taxon>
    </lineage>
</organism>
<dbReference type="Pfam" id="PF00008">
    <property type="entry name" value="EGF"/>
    <property type="match status" value="2"/>
</dbReference>
<dbReference type="InterPro" id="IPR000742">
    <property type="entry name" value="EGF"/>
</dbReference>
<dbReference type="SUPFAM" id="SSF57196">
    <property type="entry name" value="EGF/Laminin"/>
    <property type="match status" value="6"/>
</dbReference>
<dbReference type="EMBL" id="LIAE01009275">
    <property type="protein sequence ID" value="PAV70522.1"/>
    <property type="molecule type" value="Genomic_DNA"/>
</dbReference>
<keyword evidence="9" id="KW-0915">Sodium</keyword>
<dbReference type="Proteomes" id="UP000218231">
    <property type="component" value="Unassembled WGS sequence"/>
</dbReference>
<evidence type="ECO:0000256" key="7">
    <source>
        <dbReference type="ARBA" id="ARBA00022737"/>
    </source>
</evidence>
<evidence type="ECO:0000256" key="17">
    <source>
        <dbReference type="RuleBase" id="RU000679"/>
    </source>
</evidence>
<gene>
    <name evidence="20" type="ORF">WR25_19408</name>
</gene>
<evidence type="ECO:0000256" key="4">
    <source>
        <dbReference type="ARBA" id="ARBA00022461"/>
    </source>
</evidence>
<dbReference type="PROSITE" id="PS50026">
    <property type="entry name" value="EGF_3"/>
    <property type="match status" value="5"/>
</dbReference>
<evidence type="ECO:0000313" key="21">
    <source>
        <dbReference type="Proteomes" id="UP000218231"/>
    </source>
</evidence>
<dbReference type="SMART" id="SM00181">
    <property type="entry name" value="EGF"/>
    <property type="match status" value="7"/>
</dbReference>
<comment type="subcellular location">
    <subcellularLocation>
        <location evidence="1">Membrane</location>
        <topology evidence="1">Multi-pass membrane protein</topology>
    </subcellularLocation>
</comment>
<evidence type="ECO:0000313" key="20">
    <source>
        <dbReference type="EMBL" id="PAV70522.1"/>
    </source>
</evidence>
<dbReference type="PROSITE" id="PS01187">
    <property type="entry name" value="EGF_CA"/>
    <property type="match status" value="1"/>
</dbReference>
<dbReference type="GO" id="GO:0045197">
    <property type="term" value="P:establishment or maintenance of epithelial cell apical/basal polarity"/>
    <property type="evidence" value="ECO:0007669"/>
    <property type="project" value="TreeGrafter"/>
</dbReference>
<proteinExistence type="inferred from homology"/>
<feature type="domain" description="EGF-like" evidence="19">
    <location>
        <begin position="179"/>
        <end position="215"/>
    </location>
</feature>
<accession>A0A2A2K9E7</accession>
<evidence type="ECO:0000256" key="12">
    <source>
        <dbReference type="ARBA" id="ARBA00023157"/>
    </source>
</evidence>
<evidence type="ECO:0000256" key="3">
    <source>
        <dbReference type="ARBA" id="ARBA00022448"/>
    </source>
</evidence>
<dbReference type="GO" id="GO:0005272">
    <property type="term" value="F:sodium channel activity"/>
    <property type="evidence" value="ECO:0007669"/>
    <property type="project" value="UniProtKB-KW"/>
</dbReference>
<sequence>MLQLWTVYGAIDDSVPTFPARGTCASAPTPSGYNCTCPTDYSGKKCQYYNYCKNTTCSGTCTSEFGGASWKCTCPPGYQGWDCKTRNYIFNSGPVEDGCYNWNDALKPNCKEYVDNWLTIDKCRYAQEWVINPFYERFAIPDPCLISPCENNATCITDTETYAYECKCKKGFHGPNCEYSQQCTKSVCQNMGTCYERDNGTGCHCLQYYHGEYCEIVDRCEYGNPCGPHGTCESNATDISPIEFKCVCQDGYLGSLCDIETNECVPDPCQNGGTCVDGFLSYTCLCLEGSTGYNCEIDVPDCVPIQIDGQWYPNKCMTKDPDAVCVDMIGGFECQCGSQYVGEFCNLHIIIRDVLMAIYGEVNLQMIPLLEDLLKNPAQIKDMVPFITGLIEYDDRIPLSWTPEDMFEWVSFEDKLLDPAVHLNQWNDVVLGNCFTLNHKLNMNNTFVYRNFGTDSGLRAKVKLNQREYVPWIDIAAILVFVHHMNDYIFAESVRYNAQPRGEFVIDIRDTRYTKLGGRYGQCIKDPNEVEFFYYDKSFGYATEGCLRSCYQNMINSSCGCIDPRYPGPVGTSVCLLAERSCVETAIKEAGDPSTWKTCVCPLPCNSQQLTVTWSRSEFVSSPAECEGAADPSKCRKDFDDATLVSIRLPKAEFSLYAETPAMTFNKFVSNLGGLLGVLMGVQIISFIEVIFLIWRLVVILISNKNM</sequence>
<dbReference type="Pfam" id="PF00858">
    <property type="entry name" value="ASC"/>
    <property type="match status" value="1"/>
</dbReference>
<keyword evidence="11 18" id="KW-0472">Membrane</keyword>
<evidence type="ECO:0000256" key="2">
    <source>
        <dbReference type="ARBA" id="ARBA00007193"/>
    </source>
</evidence>
<feature type="disulfide bond" evidence="16">
    <location>
        <begin position="205"/>
        <end position="214"/>
    </location>
</feature>
<dbReference type="AlphaFoldDB" id="A0A2A2K9E7"/>
<dbReference type="GO" id="GO:0005509">
    <property type="term" value="F:calcium ion binding"/>
    <property type="evidence" value="ECO:0007669"/>
    <property type="project" value="InterPro"/>
</dbReference>
<dbReference type="STRING" id="2018661.A0A2A2K9E7"/>
<dbReference type="InterPro" id="IPR051022">
    <property type="entry name" value="Notch_Cell-Fate_Det"/>
</dbReference>
<dbReference type="GO" id="GO:0007157">
    <property type="term" value="P:heterophilic cell-cell adhesion via plasma membrane cell adhesion molecules"/>
    <property type="evidence" value="ECO:0007669"/>
    <property type="project" value="TreeGrafter"/>
</dbReference>
<feature type="disulfide bond" evidence="16">
    <location>
        <begin position="286"/>
        <end position="295"/>
    </location>
</feature>
<dbReference type="SMART" id="SM00179">
    <property type="entry name" value="EGF_CA"/>
    <property type="match status" value="3"/>
</dbReference>
<dbReference type="InterPro" id="IPR018097">
    <property type="entry name" value="EGF_Ca-bd_CS"/>
</dbReference>
<keyword evidence="6 17" id="KW-0812">Transmembrane</keyword>
<evidence type="ECO:0000256" key="5">
    <source>
        <dbReference type="ARBA" id="ARBA00022536"/>
    </source>
</evidence>
<feature type="disulfide bond" evidence="16">
    <location>
        <begin position="168"/>
        <end position="177"/>
    </location>
</feature>
<keyword evidence="8 18" id="KW-1133">Transmembrane helix</keyword>
<dbReference type="GO" id="GO:0032991">
    <property type="term" value="C:protein-containing complex"/>
    <property type="evidence" value="ECO:0007669"/>
    <property type="project" value="TreeGrafter"/>
</dbReference>
<keyword evidence="4 17" id="KW-0894">Sodium channel</keyword>
<dbReference type="PRINTS" id="PR01078">
    <property type="entry name" value="AMINACHANNEL"/>
</dbReference>
<evidence type="ECO:0000256" key="11">
    <source>
        <dbReference type="ARBA" id="ARBA00023136"/>
    </source>
</evidence>
<keyword evidence="21" id="KW-1185">Reference proteome</keyword>
<feature type="domain" description="EGF-like" evidence="19">
    <location>
        <begin position="260"/>
        <end position="296"/>
    </location>
</feature>
<keyword evidence="3 17" id="KW-0813">Transport</keyword>
<feature type="disulfide bond" evidence="16">
    <location>
        <begin position="248"/>
        <end position="257"/>
    </location>
</feature>
<evidence type="ECO:0000256" key="14">
    <source>
        <dbReference type="ARBA" id="ARBA00023201"/>
    </source>
</evidence>
<evidence type="ECO:0000256" key="10">
    <source>
        <dbReference type="ARBA" id="ARBA00023065"/>
    </source>
</evidence>
<feature type="transmembrane region" description="Helical" evidence="18">
    <location>
        <begin position="675"/>
        <end position="702"/>
    </location>
</feature>
<keyword evidence="10 17" id="KW-0406">Ion transport</keyword>
<feature type="domain" description="EGF-like" evidence="19">
    <location>
        <begin position="140"/>
        <end position="178"/>
    </location>
</feature>
<keyword evidence="13" id="KW-0325">Glycoprotein</keyword>
<keyword evidence="7" id="KW-0677">Repeat</keyword>
<dbReference type="Gene3D" id="1.10.287.770">
    <property type="entry name" value="YojJ-like"/>
    <property type="match status" value="1"/>
</dbReference>
<name>A0A2A2K9E7_9BILA</name>
<dbReference type="GO" id="GO:0005886">
    <property type="term" value="C:plasma membrane"/>
    <property type="evidence" value="ECO:0007669"/>
    <property type="project" value="TreeGrafter"/>
</dbReference>
<dbReference type="Gene3D" id="2.10.25.10">
    <property type="entry name" value="Laminin"/>
    <property type="match status" value="6"/>
</dbReference>
<evidence type="ECO:0000256" key="9">
    <source>
        <dbReference type="ARBA" id="ARBA00023053"/>
    </source>
</evidence>
<feature type="domain" description="EGF-like" evidence="19">
    <location>
        <begin position="216"/>
        <end position="258"/>
    </location>
</feature>
<evidence type="ECO:0000256" key="15">
    <source>
        <dbReference type="ARBA" id="ARBA00023303"/>
    </source>
</evidence>
<comment type="caution">
    <text evidence="16">Lacks conserved residue(s) required for the propagation of feature annotation.</text>
</comment>
<dbReference type="PANTHER" id="PTHR24049">
    <property type="entry name" value="CRUMBS FAMILY MEMBER"/>
    <property type="match status" value="1"/>
</dbReference>
<keyword evidence="14 17" id="KW-0739">Sodium transport</keyword>